<feature type="region of interest" description="Disordered" evidence="1">
    <location>
        <begin position="65"/>
        <end position="87"/>
    </location>
</feature>
<keyword evidence="3" id="KW-1185">Reference proteome</keyword>
<feature type="region of interest" description="Disordered" evidence="1">
    <location>
        <begin position="14"/>
        <end position="39"/>
    </location>
</feature>
<sequence>MQSSSLSSIKAFTSTTNNFNNTPMQNTASPRTVPTPRFNTTTHDTTVASSLITMDNIQLALSSTTFNFPQPSGPRPSSLTQDSNSSVITPTTPAYTNEELLGTIYLKPGDDILKKPTRRGRVTAETLYGIRLFNQTPHPILTNQEFSQKWQGLSLEDKMPFINEAHCIAEQKSLSGRGRGGHVKR</sequence>
<dbReference type="AlphaFoldDB" id="A0A9P6C096"/>
<name>A0A9P6C096_9AGAR</name>
<evidence type="ECO:0000256" key="1">
    <source>
        <dbReference type="SAM" id="MobiDB-lite"/>
    </source>
</evidence>
<evidence type="ECO:0000313" key="2">
    <source>
        <dbReference type="EMBL" id="KAF9444384.1"/>
    </source>
</evidence>
<reference evidence="2" key="1">
    <citation type="submission" date="2020-11" db="EMBL/GenBank/DDBJ databases">
        <authorList>
            <consortium name="DOE Joint Genome Institute"/>
            <person name="Ahrendt S."/>
            <person name="Riley R."/>
            <person name="Andreopoulos W."/>
            <person name="Labutti K."/>
            <person name="Pangilinan J."/>
            <person name="Ruiz-Duenas F.J."/>
            <person name="Barrasa J.M."/>
            <person name="Sanchez-Garcia M."/>
            <person name="Camarero S."/>
            <person name="Miyauchi S."/>
            <person name="Serrano A."/>
            <person name="Linde D."/>
            <person name="Babiker R."/>
            <person name="Drula E."/>
            <person name="Ayuso-Fernandez I."/>
            <person name="Pacheco R."/>
            <person name="Padilla G."/>
            <person name="Ferreira P."/>
            <person name="Barriuso J."/>
            <person name="Kellner H."/>
            <person name="Castanera R."/>
            <person name="Alfaro M."/>
            <person name="Ramirez L."/>
            <person name="Pisabarro A.G."/>
            <person name="Kuo A."/>
            <person name="Tritt A."/>
            <person name="Lipzen A."/>
            <person name="He G."/>
            <person name="Yan M."/>
            <person name="Ng V."/>
            <person name="Cullen D."/>
            <person name="Martin F."/>
            <person name="Rosso M.-N."/>
            <person name="Henrissat B."/>
            <person name="Hibbett D."/>
            <person name="Martinez A.T."/>
            <person name="Grigoriev I.V."/>
        </authorList>
    </citation>
    <scope>NUCLEOTIDE SEQUENCE</scope>
    <source>
        <strain evidence="2">MF-IS2</strain>
    </source>
</reference>
<evidence type="ECO:0000313" key="3">
    <source>
        <dbReference type="Proteomes" id="UP000807342"/>
    </source>
</evidence>
<proteinExistence type="predicted"/>
<organism evidence="2 3">
    <name type="scientific">Macrolepiota fuliginosa MF-IS2</name>
    <dbReference type="NCBI Taxonomy" id="1400762"/>
    <lineage>
        <taxon>Eukaryota</taxon>
        <taxon>Fungi</taxon>
        <taxon>Dikarya</taxon>
        <taxon>Basidiomycota</taxon>
        <taxon>Agaricomycotina</taxon>
        <taxon>Agaricomycetes</taxon>
        <taxon>Agaricomycetidae</taxon>
        <taxon>Agaricales</taxon>
        <taxon>Agaricineae</taxon>
        <taxon>Agaricaceae</taxon>
        <taxon>Macrolepiota</taxon>
    </lineage>
</organism>
<dbReference type="Proteomes" id="UP000807342">
    <property type="component" value="Unassembled WGS sequence"/>
</dbReference>
<accession>A0A9P6C096</accession>
<dbReference type="EMBL" id="MU151380">
    <property type="protein sequence ID" value="KAF9444384.1"/>
    <property type="molecule type" value="Genomic_DNA"/>
</dbReference>
<protein>
    <submittedName>
        <fullName evidence="2">Uncharacterized protein</fullName>
    </submittedName>
</protein>
<gene>
    <name evidence="2" type="ORF">P691DRAFT_763440</name>
</gene>
<comment type="caution">
    <text evidence="2">The sequence shown here is derived from an EMBL/GenBank/DDBJ whole genome shotgun (WGS) entry which is preliminary data.</text>
</comment>
<feature type="compositionally biased region" description="Polar residues" evidence="1">
    <location>
        <begin position="23"/>
        <end position="39"/>
    </location>
</feature>